<keyword evidence="1" id="KW-0805">Transcription regulation</keyword>
<accession>A0ABV8BIL8</accession>
<dbReference type="InterPro" id="IPR003313">
    <property type="entry name" value="AraC-bd"/>
</dbReference>
<keyword evidence="3" id="KW-0804">Transcription</keyword>
<dbReference type="Gene3D" id="1.10.10.60">
    <property type="entry name" value="Homeodomain-like"/>
    <property type="match status" value="1"/>
</dbReference>
<dbReference type="InterPro" id="IPR018060">
    <property type="entry name" value="HTH_AraC"/>
</dbReference>
<dbReference type="PANTHER" id="PTHR46796">
    <property type="entry name" value="HTH-TYPE TRANSCRIPTIONAL ACTIVATOR RHAS-RELATED"/>
    <property type="match status" value="1"/>
</dbReference>
<organism evidence="5 6">
    <name type="scientific">Lentzea rhizosphaerae</name>
    <dbReference type="NCBI Taxonomy" id="2041025"/>
    <lineage>
        <taxon>Bacteria</taxon>
        <taxon>Bacillati</taxon>
        <taxon>Actinomycetota</taxon>
        <taxon>Actinomycetes</taxon>
        <taxon>Pseudonocardiales</taxon>
        <taxon>Pseudonocardiaceae</taxon>
        <taxon>Lentzea</taxon>
    </lineage>
</organism>
<dbReference type="SUPFAM" id="SSF51215">
    <property type="entry name" value="Regulatory protein AraC"/>
    <property type="match status" value="1"/>
</dbReference>
<dbReference type="RefSeq" id="WP_382366893.1">
    <property type="nucleotide sequence ID" value="NZ_JBHRZI010000001.1"/>
</dbReference>
<dbReference type="PANTHER" id="PTHR46796:SF6">
    <property type="entry name" value="ARAC SUBFAMILY"/>
    <property type="match status" value="1"/>
</dbReference>
<dbReference type="InterPro" id="IPR009057">
    <property type="entry name" value="Homeodomain-like_sf"/>
</dbReference>
<proteinExistence type="predicted"/>
<dbReference type="SMART" id="SM00342">
    <property type="entry name" value="HTH_ARAC"/>
    <property type="match status" value="1"/>
</dbReference>
<keyword evidence="2" id="KW-0238">DNA-binding</keyword>
<gene>
    <name evidence="5" type="ORF">ACFOWZ_00100</name>
</gene>
<dbReference type="Pfam" id="PF12833">
    <property type="entry name" value="HTH_18"/>
    <property type="match status" value="1"/>
</dbReference>
<dbReference type="PROSITE" id="PS01124">
    <property type="entry name" value="HTH_ARAC_FAMILY_2"/>
    <property type="match status" value="1"/>
</dbReference>
<evidence type="ECO:0000259" key="4">
    <source>
        <dbReference type="PROSITE" id="PS01124"/>
    </source>
</evidence>
<name>A0ABV8BIL8_9PSEU</name>
<comment type="caution">
    <text evidence="5">The sequence shown here is derived from an EMBL/GenBank/DDBJ whole genome shotgun (WGS) entry which is preliminary data.</text>
</comment>
<evidence type="ECO:0000256" key="3">
    <source>
        <dbReference type="ARBA" id="ARBA00023163"/>
    </source>
</evidence>
<dbReference type="InterPro" id="IPR037923">
    <property type="entry name" value="HTH-like"/>
</dbReference>
<protein>
    <submittedName>
        <fullName evidence="5">Helix-turn-helix transcriptional regulator</fullName>
    </submittedName>
</protein>
<evidence type="ECO:0000256" key="1">
    <source>
        <dbReference type="ARBA" id="ARBA00023015"/>
    </source>
</evidence>
<evidence type="ECO:0000313" key="5">
    <source>
        <dbReference type="EMBL" id="MFC3889855.1"/>
    </source>
</evidence>
<feature type="domain" description="HTH araC/xylS-type" evidence="4">
    <location>
        <begin position="150"/>
        <end position="248"/>
    </location>
</feature>
<keyword evidence="6" id="KW-1185">Reference proteome</keyword>
<evidence type="ECO:0000256" key="2">
    <source>
        <dbReference type="ARBA" id="ARBA00023125"/>
    </source>
</evidence>
<dbReference type="Proteomes" id="UP001595690">
    <property type="component" value="Unassembled WGS sequence"/>
</dbReference>
<sequence length="250" mass="26950">MSVRLGEPPVVVNLGVGVHGTSRPRDVFRLPDLWQFHLYGYDGELDVGGHRHRIRPGHVSLVPPGERITYHYRGRSEHLYVHLRLAETGAARTVPVMQDAGADTPVLTTLLRQAIAVAATEPAMAVAAVWTALWHTARLSDATGPHAAVSAAIAHIESNLAGPLSVAEVAAAAGVSHNHLTRLFRAETGTTVVAHIRQRRLHRARHLLRESTLPIAAVAAAVGIPDLQAFNKACRRVWGASPRAIRAGHQ</sequence>
<dbReference type="InterPro" id="IPR050204">
    <property type="entry name" value="AraC_XylS_family_regulators"/>
</dbReference>
<evidence type="ECO:0000313" key="6">
    <source>
        <dbReference type="Proteomes" id="UP001595690"/>
    </source>
</evidence>
<reference evidence="6" key="1">
    <citation type="journal article" date="2019" name="Int. J. Syst. Evol. Microbiol.">
        <title>The Global Catalogue of Microorganisms (GCM) 10K type strain sequencing project: providing services to taxonomists for standard genome sequencing and annotation.</title>
        <authorList>
            <consortium name="The Broad Institute Genomics Platform"/>
            <consortium name="The Broad Institute Genome Sequencing Center for Infectious Disease"/>
            <person name="Wu L."/>
            <person name="Ma J."/>
        </authorList>
    </citation>
    <scope>NUCLEOTIDE SEQUENCE [LARGE SCALE GENOMIC DNA]</scope>
    <source>
        <strain evidence="6">CGMCC 4.7405</strain>
    </source>
</reference>
<dbReference type="EMBL" id="JBHRZI010000001">
    <property type="protein sequence ID" value="MFC3889855.1"/>
    <property type="molecule type" value="Genomic_DNA"/>
</dbReference>
<dbReference type="Pfam" id="PF02311">
    <property type="entry name" value="AraC_binding"/>
    <property type="match status" value="1"/>
</dbReference>
<dbReference type="SUPFAM" id="SSF46689">
    <property type="entry name" value="Homeodomain-like"/>
    <property type="match status" value="2"/>
</dbReference>